<dbReference type="SUPFAM" id="SSF53474">
    <property type="entry name" value="alpha/beta-Hydrolases"/>
    <property type="match status" value="1"/>
</dbReference>
<reference evidence="4" key="1">
    <citation type="journal article" date="2023" name="Mol. Phylogenet. Evol.">
        <title>Genome-scale phylogeny and comparative genomics of the fungal order Sordariales.</title>
        <authorList>
            <person name="Hensen N."/>
            <person name="Bonometti L."/>
            <person name="Westerberg I."/>
            <person name="Brannstrom I.O."/>
            <person name="Guillou S."/>
            <person name="Cros-Aarteil S."/>
            <person name="Calhoun S."/>
            <person name="Haridas S."/>
            <person name="Kuo A."/>
            <person name="Mondo S."/>
            <person name="Pangilinan J."/>
            <person name="Riley R."/>
            <person name="LaButti K."/>
            <person name="Andreopoulos B."/>
            <person name="Lipzen A."/>
            <person name="Chen C."/>
            <person name="Yan M."/>
            <person name="Daum C."/>
            <person name="Ng V."/>
            <person name="Clum A."/>
            <person name="Steindorff A."/>
            <person name="Ohm R.A."/>
            <person name="Martin F."/>
            <person name="Silar P."/>
            <person name="Natvig D.O."/>
            <person name="Lalanne C."/>
            <person name="Gautier V."/>
            <person name="Ament-Velasquez S.L."/>
            <person name="Kruys A."/>
            <person name="Hutchinson M.I."/>
            <person name="Powell A.J."/>
            <person name="Barry K."/>
            <person name="Miller A.N."/>
            <person name="Grigoriev I.V."/>
            <person name="Debuchy R."/>
            <person name="Gladieux P."/>
            <person name="Hiltunen Thoren M."/>
            <person name="Johannesson H."/>
        </authorList>
    </citation>
    <scope>NUCLEOTIDE SEQUENCE [LARGE SCALE GENOMIC DNA]</scope>
    <source>
        <strain evidence="4">CBS 340.73</strain>
    </source>
</reference>
<dbReference type="InterPro" id="IPR029058">
    <property type="entry name" value="AB_hydrolase_fold"/>
</dbReference>
<name>A0AAN6RZE2_9PEZI</name>
<evidence type="ECO:0000313" key="3">
    <source>
        <dbReference type="EMBL" id="KAK3935522.1"/>
    </source>
</evidence>
<gene>
    <name evidence="3" type="ORF">QBC46DRAFT_271560</name>
</gene>
<dbReference type="InterPro" id="IPR005645">
    <property type="entry name" value="FSH-like_dom"/>
</dbReference>
<dbReference type="GO" id="GO:0005737">
    <property type="term" value="C:cytoplasm"/>
    <property type="evidence" value="ECO:0007669"/>
    <property type="project" value="TreeGrafter"/>
</dbReference>
<sequence length="293" mass="31801">MKILALHGLGSSAAMLKEQLTPFIRELGPSYRFTFVDGAVPCGRGPGVPQWASGPFYSYATGFSPPEVRDSITRLDQFVEENGPFDGVFGFSLGSALAIAYILDRQQRQASPPFSFAVFFSPIFVASPDAGYCADLLARMLDDDHAAFRAAFPDGDFAPLLDVGGDSPGDGISAAAKRTFAEYLQTVLSMHSTMGMILPNTQLDFFSGGRLDAIPRLLHPLLTKSRVRIPVVYVTGEKDSPAIAEQSRVAKELCMAPMTQVYKHARGHDIPFRKSDVQAIISLIENATEVAFE</sequence>
<keyword evidence="1 3" id="KW-0378">Hydrolase</keyword>
<protein>
    <submittedName>
        <fullName evidence="3">Serine hydrolase FSH</fullName>
    </submittedName>
</protein>
<organism evidence="3 4">
    <name type="scientific">Diplogelasinospora grovesii</name>
    <dbReference type="NCBI Taxonomy" id="303347"/>
    <lineage>
        <taxon>Eukaryota</taxon>
        <taxon>Fungi</taxon>
        <taxon>Dikarya</taxon>
        <taxon>Ascomycota</taxon>
        <taxon>Pezizomycotina</taxon>
        <taxon>Sordariomycetes</taxon>
        <taxon>Sordariomycetidae</taxon>
        <taxon>Sordariales</taxon>
        <taxon>Diplogelasinosporaceae</taxon>
        <taxon>Diplogelasinospora</taxon>
    </lineage>
</organism>
<evidence type="ECO:0000313" key="4">
    <source>
        <dbReference type="Proteomes" id="UP001303473"/>
    </source>
</evidence>
<dbReference type="AlphaFoldDB" id="A0AAN6RZE2"/>
<proteinExistence type="predicted"/>
<dbReference type="PANTHER" id="PTHR48070">
    <property type="entry name" value="ESTERASE OVCA2"/>
    <property type="match status" value="1"/>
</dbReference>
<keyword evidence="4" id="KW-1185">Reference proteome</keyword>
<dbReference type="GO" id="GO:0016787">
    <property type="term" value="F:hydrolase activity"/>
    <property type="evidence" value="ECO:0007669"/>
    <property type="project" value="UniProtKB-KW"/>
</dbReference>
<dbReference type="Pfam" id="PF03959">
    <property type="entry name" value="FSH1"/>
    <property type="match status" value="1"/>
</dbReference>
<dbReference type="GO" id="GO:0019748">
    <property type="term" value="P:secondary metabolic process"/>
    <property type="evidence" value="ECO:0007669"/>
    <property type="project" value="TreeGrafter"/>
</dbReference>
<evidence type="ECO:0000259" key="2">
    <source>
        <dbReference type="Pfam" id="PF03959"/>
    </source>
</evidence>
<accession>A0AAN6RZE2</accession>
<dbReference type="GO" id="GO:0005634">
    <property type="term" value="C:nucleus"/>
    <property type="evidence" value="ECO:0007669"/>
    <property type="project" value="TreeGrafter"/>
</dbReference>
<feature type="domain" description="Serine hydrolase" evidence="2">
    <location>
        <begin position="1"/>
        <end position="279"/>
    </location>
</feature>
<comment type="caution">
    <text evidence="3">The sequence shown here is derived from an EMBL/GenBank/DDBJ whole genome shotgun (WGS) entry which is preliminary data.</text>
</comment>
<dbReference type="Proteomes" id="UP001303473">
    <property type="component" value="Unassembled WGS sequence"/>
</dbReference>
<evidence type="ECO:0000256" key="1">
    <source>
        <dbReference type="ARBA" id="ARBA00022801"/>
    </source>
</evidence>
<dbReference type="Gene3D" id="3.40.50.1820">
    <property type="entry name" value="alpha/beta hydrolase"/>
    <property type="match status" value="1"/>
</dbReference>
<dbReference type="PANTHER" id="PTHR48070:SF4">
    <property type="entry name" value="ESTERASE ALNB"/>
    <property type="match status" value="1"/>
</dbReference>
<dbReference type="EMBL" id="MU853920">
    <property type="protein sequence ID" value="KAK3935522.1"/>
    <property type="molecule type" value="Genomic_DNA"/>
</dbReference>
<dbReference type="InterPro" id="IPR050593">
    <property type="entry name" value="LovG"/>
</dbReference>